<keyword evidence="1" id="KW-0645">Protease</keyword>
<evidence type="ECO:0000313" key="3">
    <source>
        <dbReference type="Proteomes" id="UP000236740"/>
    </source>
</evidence>
<dbReference type="Pfam" id="PF13365">
    <property type="entry name" value="Trypsin_2"/>
    <property type="match status" value="1"/>
</dbReference>
<dbReference type="GO" id="GO:0006508">
    <property type="term" value="P:proteolysis"/>
    <property type="evidence" value="ECO:0007669"/>
    <property type="project" value="UniProtKB-KW"/>
</dbReference>
<keyword evidence="1" id="KW-0378">Hydrolase</keyword>
<proteinExistence type="predicted"/>
<accession>A0A1H5SQG9</accession>
<dbReference type="SUPFAM" id="SSF50494">
    <property type="entry name" value="Trypsin-like serine proteases"/>
    <property type="match status" value="1"/>
</dbReference>
<evidence type="ECO:0000313" key="1">
    <source>
        <dbReference type="EMBL" id="QCC47516.1"/>
    </source>
</evidence>
<name>A0A1H5SQG9_9EURY</name>
<protein>
    <submittedName>
        <fullName evidence="1">Serine protease</fullName>
    </submittedName>
    <submittedName>
        <fullName evidence="2">Trypsin-like peptidase domain-containing protein</fullName>
    </submittedName>
</protein>
<dbReference type="PANTHER" id="PTHR43019:SF23">
    <property type="entry name" value="PROTEASE DO-LIKE 5, CHLOROPLASTIC"/>
    <property type="match status" value="1"/>
</dbReference>
<dbReference type="KEGG" id="hlm:DV707_07495"/>
<evidence type="ECO:0000313" key="4">
    <source>
        <dbReference type="Proteomes" id="UP000296733"/>
    </source>
</evidence>
<gene>
    <name evidence="1" type="ORF">DV707_07495</name>
    <name evidence="2" type="ORF">SAMN04488133_0046</name>
</gene>
<organism evidence="2 3">
    <name type="scientific">Halobellus limi</name>
    <dbReference type="NCBI Taxonomy" id="699433"/>
    <lineage>
        <taxon>Archaea</taxon>
        <taxon>Methanobacteriati</taxon>
        <taxon>Methanobacteriota</taxon>
        <taxon>Stenosarchaea group</taxon>
        <taxon>Halobacteria</taxon>
        <taxon>Halobacteriales</taxon>
        <taxon>Haloferacaceae</taxon>
        <taxon>Halobellus</taxon>
    </lineage>
</organism>
<dbReference type="Gene3D" id="2.40.10.10">
    <property type="entry name" value="Trypsin-like serine proteases"/>
    <property type="match status" value="2"/>
</dbReference>
<keyword evidence="3" id="KW-1185">Reference proteome</keyword>
<dbReference type="GO" id="GO:0008233">
    <property type="term" value="F:peptidase activity"/>
    <property type="evidence" value="ECO:0007669"/>
    <property type="project" value="UniProtKB-KW"/>
</dbReference>
<reference evidence="2 3" key="1">
    <citation type="submission" date="2016-10" db="EMBL/GenBank/DDBJ databases">
        <authorList>
            <person name="de Groot N.N."/>
        </authorList>
    </citation>
    <scope>NUCLEOTIDE SEQUENCE [LARGE SCALE GENOMIC DNA]</scope>
    <source>
        <strain evidence="2 3">CGMCC 1.10331</strain>
    </source>
</reference>
<dbReference type="EMBL" id="FNVN01000001">
    <property type="protein sequence ID" value="SEF52775.1"/>
    <property type="molecule type" value="Genomic_DNA"/>
</dbReference>
<dbReference type="EMBL" id="CP031311">
    <property type="protein sequence ID" value="QCC47516.1"/>
    <property type="molecule type" value="Genomic_DNA"/>
</dbReference>
<sequence length="315" mass="34501">MRLAEYRKWPMCWSLTYIMPVYNLFVMSVENKIRDATCRVDSRGSQLGSAFWVDSNLLLTAAHVVEASPDETVSIRTVDGESFQADIVKKDVNTDQNSGSDLALLEADVPPEDYEVLPMNTEIPSIGTEVLWSGYARLVGEPKIDRQRFGWGRVASTEYGEGEGSFFEVDGLFNPSHSGGPVIDNASGNVVGVVSASAGGFGDVEQKWTEQITQLQELFKLQSSSDGMLFRTYEYEDPGRGIQAKTVFQSMGLNVDSDVDDDGNIHLQINTEEIPLAAGKIQAELAKLLLDTSQATFQMGVGIASGGSFLKEFIR</sequence>
<dbReference type="InterPro" id="IPR009003">
    <property type="entry name" value="Peptidase_S1_PA"/>
</dbReference>
<reference evidence="1 4" key="2">
    <citation type="journal article" date="2019" name="Nat. Commun.">
        <title>A new type of DNA phosphorothioation-based antiviral system in archaea.</title>
        <authorList>
            <person name="Xiong L."/>
            <person name="Liu S."/>
            <person name="Chen S."/>
            <person name="Xiao Y."/>
            <person name="Zhu B."/>
            <person name="Gao Y."/>
            <person name="Zhang Y."/>
            <person name="Chen B."/>
            <person name="Luo J."/>
            <person name="Deng Z."/>
            <person name="Chen X."/>
            <person name="Wang L."/>
            <person name="Chen S."/>
        </authorList>
    </citation>
    <scope>NUCLEOTIDE SEQUENCE [LARGE SCALE GENOMIC DNA]</scope>
    <source>
        <strain evidence="1 4">CGMCC 1.10331</strain>
    </source>
</reference>
<evidence type="ECO:0000313" key="2">
    <source>
        <dbReference type="EMBL" id="SEF52775.1"/>
    </source>
</evidence>
<dbReference type="Proteomes" id="UP000296733">
    <property type="component" value="Chromosome"/>
</dbReference>
<dbReference type="PANTHER" id="PTHR43019">
    <property type="entry name" value="SERINE ENDOPROTEASE DEGS"/>
    <property type="match status" value="1"/>
</dbReference>
<dbReference type="AlphaFoldDB" id="A0A1H5SQG9"/>
<dbReference type="Proteomes" id="UP000236740">
    <property type="component" value="Unassembled WGS sequence"/>
</dbReference>
<dbReference type="InterPro" id="IPR043504">
    <property type="entry name" value="Peptidase_S1_PA_chymotrypsin"/>
</dbReference>